<dbReference type="InterPro" id="IPR053144">
    <property type="entry name" value="Acetyltransferase_Butenolide"/>
</dbReference>
<dbReference type="SUPFAM" id="SSF55729">
    <property type="entry name" value="Acyl-CoA N-acyltransferases (Nat)"/>
    <property type="match status" value="1"/>
</dbReference>
<keyword evidence="2" id="KW-0808">Transferase</keyword>
<dbReference type="PANTHER" id="PTHR43233">
    <property type="entry name" value="FAMILY N-ACETYLTRANSFERASE, PUTATIVE (AFU_ORTHOLOGUE AFUA_6G03350)-RELATED"/>
    <property type="match status" value="1"/>
</dbReference>
<dbReference type="Pfam" id="PF13673">
    <property type="entry name" value="Acetyltransf_10"/>
    <property type="match status" value="1"/>
</dbReference>
<dbReference type="PANTHER" id="PTHR43233:SF1">
    <property type="entry name" value="FAMILY N-ACETYLTRANSFERASE, PUTATIVE (AFU_ORTHOLOGUE AFUA_6G03350)-RELATED"/>
    <property type="match status" value="1"/>
</dbReference>
<keyword evidence="3" id="KW-1185">Reference proteome</keyword>
<dbReference type="PROSITE" id="PS51186">
    <property type="entry name" value="GNAT"/>
    <property type="match status" value="1"/>
</dbReference>
<evidence type="ECO:0000259" key="1">
    <source>
        <dbReference type="PROSITE" id="PS51186"/>
    </source>
</evidence>
<dbReference type="RefSeq" id="WP_244891140.1">
    <property type="nucleotide sequence ID" value="NZ_FNZH01000003.1"/>
</dbReference>
<dbReference type="STRING" id="1416801.SAMN05192553_10354"/>
<protein>
    <submittedName>
        <fullName evidence="2">Acetyltransferase (GNAT) domain-containing protein</fullName>
    </submittedName>
</protein>
<dbReference type="GO" id="GO:0016747">
    <property type="term" value="F:acyltransferase activity, transferring groups other than amino-acyl groups"/>
    <property type="evidence" value="ECO:0007669"/>
    <property type="project" value="InterPro"/>
</dbReference>
<dbReference type="EMBL" id="FNZH01000003">
    <property type="protein sequence ID" value="SEJ29021.1"/>
    <property type="molecule type" value="Genomic_DNA"/>
</dbReference>
<dbReference type="AlphaFoldDB" id="A0A1H6XIT2"/>
<feature type="domain" description="N-acetyltransferase" evidence="1">
    <location>
        <begin position="17"/>
        <end position="150"/>
    </location>
</feature>
<dbReference type="Gene3D" id="3.40.630.30">
    <property type="match status" value="1"/>
</dbReference>
<proteinExistence type="predicted"/>
<dbReference type="CDD" id="cd04301">
    <property type="entry name" value="NAT_SF"/>
    <property type="match status" value="1"/>
</dbReference>
<reference evidence="3" key="1">
    <citation type="submission" date="2016-10" db="EMBL/GenBank/DDBJ databases">
        <authorList>
            <person name="Varghese N."/>
            <person name="Submissions S."/>
        </authorList>
    </citation>
    <scope>NUCLEOTIDE SEQUENCE [LARGE SCALE GENOMIC DNA]</scope>
    <source>
        <strain evidence="3">IBRC-M 10761</strain>
    </source>
</reference>
<gene>
    <name evidence="2" type="ORF">SAMN05192553_10354</name>
</gene>
<dbReference type="InterPro" id="IPR016181">
    <property type="entry name" value="Acyl_CoA_acyltransferase"/>
</dbReference>
<dbReference type="Proteomes" id="UP000199403">
    <property type="component" value="Unassembled WGS sequence"/>
</dbReference>
<accession>A0A1H6XIT2</accession>
<dbReference type="InterPro" id="IPR000182">
    <property type="entry name" value="GNAT_dom"/>
</dbReference>
<name>A0A1H6XIT2_9BACT</name>
<sequence length="150" mass="16952">MTNKINHRKAIQEVQPITYQQENKLSVFEFKELLIASTLGERRPIADLDRLETMLREANLMLTARAEGRLVGLARSLTDKTFCTYLSDLAVHQDYQNQGIGKALIQQTKAAYPLAKLILLSAPKAIGYYPKIGMRRHEHCFFLDGSADAT</sequence>
<organism evidence="2 3">
    <name type="scientific">Cyclobacterium xiamenense</name>
    <dbReference type="NCBI Taxonomy" id="1297121"/>
    <lineage>
        <taxon>Bacteria</taxon>
        <taxon>Pseudomonadati</taxon>
        <taxon>Bacteroidota</taxon>
        <taxon>Cytophagia</taxon>
        <taxon>Cytophagales</taxon>
        <taxon>Cyclobacteriaceae</taxon>
        <taxon>Cyclobacterium</taxon>
    </lineage>
</organism>
<evidence type="ECO:0000313" key="3">
    <source>
        <dbReference type="Proteomes" id="UP000199403"/>
    </source>
</evidence>
<evidence type="ECO:0000313" key="2">
    <source>
        <dbReference type="EMBL" id="SEJ29021.1"/>
    </source>
</evidence>